<accession>A0A0W8EAL6</accession>
<dbReference type="EMBL" id="LNQE01001787">
    <property type="protein sequence ID" value="KUG05657.1"/>
    <property type="molecule type" value="Genomic_DNA"/>
</dbReference>
<dbReference type="AlphaFoldDB" id="A0A0W8EAL6"/>
<dbReference type="Pfam" id="PF01850">
    <property type="entry name" value="PIN"/>
    <property type="match status" value="1"/>
</dbReference>
<dbReference type="InterPro" id="IPR029060">
    <property type="entry name" value="PIN-like_dom_sf"/>
</dbReference>
<comment type="caution">
    <text evidence="2">The sequence shown here is derived from an EMBL/GenBank/DDBJ whole genome shotgun (WGS) entry which is preliminary data.</text>
</comment>
<dbReference type="PANTHER" id="PTHR39677:SF4">
    <property type="entry name" value="RIBONUCLEASE VAPC6"/>
    <property type="match status" value="1"/>
</dbReference>
<evidence type="ECO:0000259" key="1">
    <source>
        <dbReference type="Pfam" id="PF01850"/>
    </source>
</evidence>
<reference evidence="2" key="1">
    <citation type="journal article" date="2015" name="Proc. Natl. Acad. Sci. U.S.A.">
        <title>Networks of energetic and metabolic interactions define dynamics in microbial communities.</title>
        <authorList>
            <person name="Embree M."/>
            <person name="Liu J.K."/>
            <person name="Al-Bassam M.M."/>
            <person name="Zengler K."/>
        </authorList>
    </citation>
    <scope>NUCLEOTIDE SEQUENCE</scope>
</reference>
<dbReference type="SUPFAM" id="SSF88723">
    <property type="entry name" value="PIN domain-like"/>
    <property type="match status" value="1"/>
</dbReference>
<organism evidence="2">
    <name type="scientific">hydrocarbon metagenome</name>
    <dbReference type="NCBI Taxonomy" id="938273"/>
    <lineage>
        <taxon>unclassified sequences</taxon>
        <taxon>metagenomes</taxon>
        <taxon>ecological metagenomes</taxon>
    </lineage>
</organism>
<evidence type="ECO:0000313" key="2">
    <source>
        <dbReference type="EMBL" id="KUG05657.1"/>
    </source>
</evidence>
<feature type="domain" description="PIN" evidence="1">
    <location>
        <begin position="40"/>
        <end position="99"/>
    </location>
</feature>
<gene>
    <name evidence="2" type="ORF">ASZ90_016910</name>
</gene>
<dbReference type="PANTHER" id="PTHR39677">
    <property type="entry name" value="RIBONUCLEASE VAPC6"/>
    <property type="match status" value="1"/>
</dbReference>
<sequence length="105" mass="12098">MIAETIERGYALSPQDAVKKLKDTPPLIKELSVAWTVYDSLQAMGFDMIEDETGISRLTYHFSREYDLMAKDAAIVAYAHKNKITDIITNDRDFQRVPWLTCWNP</sequence>
<proteinExistence type="predicted"/>
<protein>
    <recommendedName>
        <fullName evidence="1">PIN domain-containing protein</fullName>
    </recommendedName>
</protein>
<dbReference type="InterPro" id="IPR002716">
    <property type="entry name" value="PIN_dom"/>
</dbReference>
<name>A0A0W8EAL6_9ZZZZ</name>